<gene>
    <name evidence="15" type="primary">LOC110985617</name>
</gene>
<accession>A0A8B7Z9V4</accession>
<dbReference type="InterPro" id="IPR001675">
    <property type="entry name" value="Glyco_trans_29"/>
</dbReference>
<evidence type="ECO:0000256" key="10">
    <source>
        <dbReference type="ARBA" id="ARBA00023157"/>
    </source>
</evidence>
<evidence type="ECO:0000256" key="8">
    <source>
        <dbReference type="ARBA" id="ARBA00023034"/>
    </source>
</evidence>
<evidence type="ECO:0000256" key="2">
    <source>
        <dbReference type="ARBA" id="ARBA00006003"/>
    </source>
</evidence>
<dbReference type="RefSeq" id="XP_022102449.1">
    <property type="nucleotide sequence ID" value="XM_022246757.1"/>
</dbReference>
<dbReference type="GO" id="GO:0009311">
    <property type="term" value="P:oligosaccharide metabolic process"/>
    <property type="evidence" value="ECO:0007669"/>
    <property type="project" value="TreeGrafter"/>
</dbReference>
<protein>
    <submittedName>
        <fullName evidence="15">CMP-N-acetylneuraminate-poly-alpha-2, 8-sialyltransferase-like isoform X1</fullName>
    </submittedName>
</protein>
<dbReference type="GO" id="GO:0006491">
    <property type="term" value="P:N-glycan processing"/>
    <property type="evidence" value="ECO:0007669"/>
    <property type="project" value="TreeGrafter"/>
</dbReference>
<evidence type="ECO:0000256" key="13">
    <source>
        <dbReference type="SAM" id="Phobius"/>
    </source>
</evidence>
<dbReference type="Pfam" id="PF00777">
    <property type="entry name" value="Glyco_transf_29"/>
    <property type="match status" value="1"/>
</dbReference>
<keyword evidence="4" id="KW-0808">Transferase</keyword>
<evidence type="ECO:0000313" key="15">
    <source>
        <dbReference type="RefSeq" id="XP_022102449.1"/>
    </source>
</evidence>
<evidence type="ECO:0000256" key="1">
    <source>
        <dbReference type="ARBA" id="ARBA00004323"/>
    </source>
</evidence>
<dbReference type="Gene3D" id="3.90.1480.20">
    <property type="entry name" value="Glycosyl transferase family 29"/>
    <property type="match status" value="1"/>
</dbReference>
<dbReference type="GO" id="GO:0003828">
    <property type="term" value="F:alpha-N-acetylneuraminate alpha-2,8-sialyltransferase activity"/>
    <property type="evidence" value="ECO:0007669"/>
    <property type="project" value="TreeGrafter"/>
</dbReference>
<evidence type="ECO:0000256" key="9">
    <source>
        <dbReference type="ARBA" id="ARBA00023136"/>
    </source>
</evidence>
<keyword evidence="9 13" id="KW-0472">Membrane</keyword>
<dbReference type="PANTHER" id="PTHR11987">
    <property type="entry name" value="ALPHA-2,8-SIALYLTRANSFERASE"/>
    <property type="match status" value="1"/>
</dbReference>
<dbReference type="Proteomes" id="UP000694845">
    <property type="component" value="Unplaced"/>
</dbReference>
<evidence type="ECO:0000256" key="11">
    <source>
        <dbReference type="ARBA" id="ARBA00023180"/>
    </source>
</evidence>
<dbReference type="GeneID" id="110985617"/>
<dbReference type="InterPro" id="IPR038578">
    <property type="entry name" value="GT29-like_sf"/>
</dbReference>
<keyword evidence="5 13" id="KW-0812">Transmembrane</keyword>
<dbReference type="InterPro" id="IPR050943">
    <property type="entry name" value="Glycosyltr_29_Sialyltrsf"/>
</dbReference>
<dbReference type="PIRSF" id="PIRSF005557">
    <property type="entry name" value="Sialyl_trans"/>
    <property type="match status" value="1"/>
</dbReference>
<dbReference type="InterPro" id="IPR012163">
    <property type="entry name" value="Sialyl_trans"/>
</dbReference>
<sequence>MEATYLHRRLVAVVPGFKMHSLKRRKRRLLFIISCMLSCVYLFRTLCCKYDDPTRRIYQGRPTSSSPSIVRKERLSTAPRITTISSGNGTENYRPSESLSVRTDTMRSFQKKYTSPYKVQQLTAAMRKLNKAQRNPWSYDQHQLDTFRRDLFLALKLESGAHPFHLTKRNTPVGSTLPFYQAGKEQRVTKSLWSSLPEDSIVRSDTRFPTCSVVGSSGILLGSRCGEEIDRSEFVIRFNLATVRGFEADVGHKTNLTTLNPTYVRNRFGSLKTEQNISAFKASLEQFHGSLLWLPAFGVRGFQVPLLKVASILAKGDVMTPVYGNPRHFLAVKSLWRPLLKRKKLPTTGLYMLTAAFEFCDHIKLFGAWPFEKSLRNQTVSYHYHDNLAISRHHSFHAEFLQILKLHHLGIIKLQYSECL</sequence>
<evidence type="ECO:0000256" key="4">
    <source>
        <dbReference type="ARBA" id="ARBA00022679"/>
    </source>
</evidence>
<keyword evidence="3" id="KW-0328">Glycosyltransferase</keyword>
<dbReference type="GO" id="GO:0000139">
    <property type="term" value="C:Golgi membrane"/>
    <property type="evidence" value="ECO:0007669"/>
    <property type="project" value="UniProtKB-SubCell"/>
</dbReference>
<feature type="disulfide bond" evidence="12">
    <location>
        <begin position="211"/>
        <end position="360"/>
    </location>
</feature>
<proteinExistence type="inferred from homology"/>
<evidence type="ECO:0000313" key="14">
    <source>
        <dbReference type="Proteomes" id="UP000694845"/>
    </source>
</evidence>
<evidence type="ECO:0000256" key="6">
    <source>
        <dbReference type="ARBA" id="ARBA00022968"/>
    </source>
</evidence>
<dbReference type="OrthoDB" id="10430992at2759"/>
<name>A0A8B7Z9V4_ACAPL</name>
<comment type="similarity">
    <text evidence="2">Belongs to the glycosyltransferase 29 family.</text>
</comment>
<dbReference type="CDD" id="cd23963">
    <property type="entry name" value="GT29_ST8SIA"/>
    <property type="match status" value="1"/>
</dbReference>
<feature type="transmembrane region" description="Helical" evidence="13">
    <location>
        <begin position="29"/>
        <end position="46"/>
    </location>
</feature>
<evidence type="ECO:0000256" key="5">
    <source>
        <dbReference type="ARBA" id="ARBA00022692"/>
    </source>
</evidence>
<evidence type="ECO:0000256" key="7">
    <source>
        <dbReference type="ARBA" id="ARBA00022989"/>
    </source>
</evidence>
<keyword evidence="6" id="KW-0735">Signal-anchor</keyword>
<dbReference type="PANTHER" id="PTHR11987:SF53">
    <property type="entry name" value="ALPHA-2,8-SIALYLTRANSFERASE 8F-LIKE"/>
    <property type="match status" value="1"/>
</dbReference>
<evidence type="ECO:0000256" key="12">
    <source>
        <dbReference type="PIRSR" id="PIRSR005557-2"/>
    </source>
</evidence>
<keyword evidence="7 13" id="KW-1133">Transmembrane helix</keyword>
<organism evidence="14 15">
    <name type="scientific">Acanthaster planci</name>
    <name type="common">Crown-of-thorns starfish</name>
    <dbReference type="NCBI Taxonomy" id="133434"/>
    <lineage>
        <taxon>Eukaryota</taxon>
        <taxon>Metazoa</taxon>
        <taxon>Echinodermata</taxon>
        <taxon>Eleutherozoa</taxon>
        <taxon>Asterozoa</taxon>
        <taxon>Asteroidea</taxon>
        <taxon>Valvatacea</taxon>
        <taxon>Valvatida</taxon>
        <taxon>Acanthasteridae</taxon>
        <taxon>Acanthaster</taxon>
    </lineage>
</organism>
<dbReference type="AlphaFoldDB" id="A0A8B7Z9V4"/>
<dbReference type="KEGG" id="aplc:110985617"/>
<keyword evidence="11" id="KW-0325">Glycoprotein</keyword>
<reference evidence="15" key="1">
    <citation type="submission" date="2025-08" db="UniProtKB">
        <authorList>
            <consortium name="RefSeq"/>
        </authorList>
    </citation>
    <scope>IDENTIFICATION</scope>
</reference>
<comment type="subcellular location">
    <subcellularLocation>
        <location evidence="1">Golgi apparatus membrane</location>
        <topology evidence="1">Single-pass type II membrane protein</topology>
    </subcellularLocation>
</comment>
<evidence type="ECO:0000256" key="3">
    <source>
        <dbReference type="ARBA" id="ARBA00022676"/>
    </source>
</evidence>
<keyword evidence="14" id="KW-1185">Reference proteome</keyword>
<keyword evidence="8" id="KW-0333">Golgi apparatus</keyword>
<keyword evidence="10" id="KW-1015">Disulfide bond</keyword>